<dbReference type="InterPro" id="IPR025161">
    <property type="entry name" value="IS402-like_dom"/>
</dbReference>
<accession>A0A4Y9KRR7</accession>
<reference evidence="2 5" key="1">
    <citation type="submission" date="2019-03" db="EMBL/GenBank/DDBJ databases">
        <title>Bradyrhizobium strains diversity isolated from Chamaecrista fasciculata.</title>
        <authorList>
            <person name="Urquiaga M.C.O."/>
            <person name="Hungria M."/>
            <person name="Delamuta J.R.M."/>
        </authorList>
    </citation>
    <scope>NUCLEOTIDE SEQUENCE [LARGE SCALE GENOMIC DNA]</scope>
    <source>
        <strain evidence="2 5">CNPSo 3424</strain>
    </source>
</reference>
<gene>
    <name evidence="3" type="ORF">E4K64_37290</name>
    <name evidence="2" type="ORF">E4K66_37965</name>
</gene>
<dbReference type="EMBL" id="SPQU01000054">
    <property type="protein sequence ID" value="TFV29406.1"/>
    <property type="molecule type" value="Genomic_DNA"/>
</dbReference>
<dbReference type="Pfam" id="PF13340">
    <property type="entry name" value="DUF4096"/>
    <property type="match status" value="1"/>
</dbReference>
<sequence length="84" mass="10100">MRWIKRGEDWLSYAEWRRIELLLPRGHKGAHQIDDRCVINGIVHLLKAGSRWRDCPEVYGPYTTVYNRVSRWSREGIWTNIFTL</sequence>
<comment type="caution">
    <text evidence="3">The sequence shown here is derived from an EMBL/GenBank/DDBJ whole genome shotgun (WGS) entry which is preliminary data.</text>
</comment>
<dbReference type="AlphaFoldDB" id="A0A4Y9NL47"/>
<evidence type="ECO:0000313" key="4">
    <source>
        <dbReference type="Proteomes" id="UP000297700"/>
    </source>
</evidence>
<dbReference type="PANTHER" id="PTHR46637:SF1">
    <property type="entry name" value="BLL5188 PROTEIN"/>
    <property type="match status" value="1"/>
</dbReference>
<keyword evidence="5" id="KW-1185">Reference proteome</keyword>
<protein>
    <submittedName>
        <fullName evidence="3">Transposase</fullName>
    </submittedName>
</protein>
<feature type="domain" description="Insertion element IS402-like" evidence="1">
    <location>
        <begin position="11"/>
        <end position="82"/>
    </location>
</feature>
<reference evidence="3 4" key="2">
    <citation type="submission" date="2019-03" db="EMBL/GenBank/DDBJ databases">
        <title>Bradyrhizobium strains diversity.</title>
        <authorList>
            <person name="Urquiaga M.C.O."/>
            <person name="Hungria M."/>
            <person name="Delamuta J.R.M."/>
            <person name="Klepa M.S."/>
        </authorList>
    </citation>
    <scope>NUCLEOTIDE SEQUENCE [LARGE SCALE GENOMIC DNA]</scope>
    <source>
        <strain evidence="3 4">CNPSo 3426</strain>
    </source>
</reference>
<dbReference type="EMBL" id="SPQS01000046">
    <property type="protein sequence ID" value="TFV68102.1"/>
    <property type="molecule type" value="Genomic_DNA"/>
</dbReference>
<evidence type="ECO:0000313" key="2">
    <source>
        <dbReference type="EMBL" id="TFV29406.1"/>
    </source>
</evidence>
<dbReference type="OrthoDB" id="9798237at2"/>
<evidence type="ECO:0000313" key="3">
    <source>
        <dbReference type="EMBL" id="TFV68102.1"/>
    </source>
</evidence>
<dbReference type="InterPro" id="IPR052909">
    <property type="entry name" value="Transposase_6_like"/>
</dbReference>
<dbReference type="Proteomes" id="UP000298225">
    <property type="component" value="Unassembled WGS sequence"/>
</dbReference>
<evidence type="ECO:0000313" key="5">
    <source>
        <dbReference type="Proteomes" id="UP000298225"/>
    </source>
</evidence>
<proteinExistence type="predicted"/>
<organism evidence="3 4">
    <name type="scientific">Bradyrhizobium frederickii</name>
    <dbReference type="NCBI Taxonomy" id="2560054"/>
    <lineage>
        <taxon>Bacteria</taxon>
        <taxon>Pseudomonadati</taxon>
        <taxon>Pseudomonadota</taxon>
        <taxon>Alphaproteobacteria</taxon>
        <taxon>Hyphomicrobiales</taxon>
        <taxon>Nitrobacteraceae</taxon>
        <taxon>Bradyrhizobium</taxon>
    </lineage>
</organism>
<name>A0A4Y9NL47_9BRAD</name>
<dbReference type="RefSeq" id="WP_126262034.1">
    <property type="nucleotide sequence ID" value="NZ_SPQS01000046.1"/>
</dbReference>
<dbReference type="Proteomes" id="UP000297700">
    <property type="component" value="Unassembled WGS sequence"/>
</dbReference>
<evidence type="ECO:0000259" key="1">
    <source>
        <dbReference type="Pfam" id="PF13340"/>
    </source>
</evidence>
<dbReference type="PANTHER" id="PTHR46637">
    <property type="entry name" value="TIS1421-TRANSPOSASE PROTEIN A"/>
    <property type="match status" value="1"/>
</dbReference>
<accession>A0A4Y9NL47</accession>